<dbReference type="PANTHER" id="PTHR35043:SF7">
    <property type="entry name" value="TRANSCRIPTION FACTOR DOMAIN-CONTAINING PROTEIN"/>
    <property type="match status" value="1"/>
</dbReference>
<dbReference type="PANTHER" id="PTHR35043">
    <property type="entry name" value="TRANSCRIPTION FACTOR DOMAIN-CONTAINING PROTEIN"/>
    <property type="match status" value="1"/>
</dbReference>
<proteinExistence type="predicted"/>
<reference evidence="1 2" key="1">
    <citation type="submission" date="2020-01" db="EMBL/GenBank/DDBJ databases">
        <authorList>
            <person name="Gupta K D."/>
        </authorList>
    </citation>
    <scope>NUCLEOTIDE SEQUENCE [LARGE SCALE GENOMIC DNA]</scope>
</reference>
<dbReference type="AlphaFoldDB" id="A0A8S0WAL5"/>
<sequence>MIWAFIVPELYVLWALRQRIFARRIARELSEHGWTTTHGFFLLMGGFHLYEGIYDVGVLSRKQFESLLMAGKIHFPSFTREDIQDKSKADALAKGLAMLQTTWFIAQCIARATQKLPLTEMEVVTLGLAVLNVIVYILWWEKPLDIQRPFAVHFKDAPVLGTEDIARAERGSSIRTGSSIDTMRTPCTPIYFKATGEGESDKTSIVESVVNSAVSMNSLTSAISNLPEEVKRTWKIRDIYKPVFDLFAFICTDMKQYRVATYHHVE</sequence>
<evidence type="ECO:0000313" key="1">
    <source>
        <dbReference type="EMBL" id="CAA7268758.1"/>
    </source>
</evidence>
<dbReference type="Proteomes" id="UP000467700">
    <property type="component" value="Unassembled WGS sequence"/>
</dbReference>
<gene>
    <name evidence="1" type="ORF">AAE3_LOCUS10963</name>
</gene>
<keyword evidence="2" id="KW-1185">Reference proteome</keyword>
<accession>A0A8S0WAL5</accession>
<protein>
    <submittedName>
        <fullName evidence="1">Uncharacterized protein</fullName>
    </submittedName>
</protein>
<comment type="caution">
    <text evidence="1">The sequence shown here is derived from an EMBL/GenBank/DDBJ whole genome shotgun (WGS) entry which is preliminary data.</text>
</comment>
<evidence type="ECO:0000313" key="2">
    <source>
        <dbReference type="Proteomes" id="UP000467700"/>
    </source>
</evidence>
<name>A0A8S0WAL5_CYCAE</name>
<dbReference type="OrthoDB" id="9451547at2759"/>
<dbReference type="EMBL" id="CACVBS010000069">
    <property type="protein sequence ID" value="CAA7268758.1"/>
    <property type="molecule type" value="Genomic_DNA"/>
</dbReference>
<organism evidence="1 2">
    <name type="scientific">Cyclocybe aegerita</name>
    <name type="common">Black poplar mushroom</name>
    <name type="synonym">Agrocybe aegerita</name>
    <dbReference type="NCBI Taxonomy" id="1973307"/>
    <lineage>
        <taxon>Eukaryota</taxon>
        <taxon>Fungi</taxon>
        <taxon>Dikarya</taxon>
        <taxon>Basidiomycota</taxon>
        <taxon>Agaricomycotina</taxon>
        <taxon>Agaricomycetes</taxon>
        <taxon>Agaricomycetidae</taxon>
        <taxon>Agaricales</taxon>
        <taxon>Agaricineae</taxon>
        <taxon>Bolbitiaceae</taxon>
        <taxon>Cyclocybe</taxon>
    </lineage>
</organism>